<dbReference type="EMBL" id="BAAAYL010000001">
    <property type="protein sequence ID" value="GAA3378758.1"/>
    <property type="molecule type" value="Genomic_DNA"/>
</dbReference>
<keyword evidence="3" id="KW-1185">Reference proteome</keyword>
<feature type="region of interest" description="Disordered" evidence="1">
    <location>
        <begin position="1"/>
        <end position="24"/>
    </location>
</feature>
<gene>
    <name evidence="2" type="ORF">GCM10020367_59560</name>
</gene>
<organism evidence="2 3">
    <name type="scientific">Streptomyces sannanensis</name>
    <dbReference type="NCBI Taxonomy" id="285536"/>
    <lineage>
        <taxon>Bacteria</taxon>
        <taxon>Bacillati</taxon>
        <taxon>Actinomycetota</taxon>
        <taxon>Actinomycetes</taxon>
        <taxon>Kitasatosporales</taxon>
        <taxon>Streptomycetaceae</taxon>
        <taxon>Streptomyces</taxon>
    </lineage>
</organism>
<evidence type="ECO:0000313" key="3">
    <source>
        <dbReference type="Proteomes" id="UP001499990"/>
    </source>
</evidence>
<accession>A0ABP6SJW1</accession>
<evidence type="ECO:0000313" key="2">
    <source>
        <dbReference type="EMBL" id="GAA3378758.1"/>
    </source>
</evidence>
<sequence length="110" mass="11530">MEAFGHSDDRGAVPGVRGAGAADDPQYGSDALAVFPLHVRRSADLTQKALELRGMTPEATLEEELTVLLRVDADISRVLEHDAVSLHSAEVCQSCGATSNVALSAIGWGT</sequence>
<protein>
    <submittedName>
        <fullName evidence="2">Uncharacterized protein</fullName>
    </submittedName>
</protein>
<feature type="compositionally biased region" description="Low complexity" evidence="1">
    <location>
        <begin position="12"/>
        <end position="24"/>
    </location>
</feature>
<name>A0ABP6SJW1_9ACTN</name>
<reference evidence="3" key="1">
    <citation type="journal article" date="2019" name="Int. J. Syst. Evol. Microbiol.">
        <title>The Global Catalogue of Microorganisms (GCM) 10K type strain sequencing project: providing services to taxonomists for standard genome sequencing and annotation.</title>
        <authorList>
            <consortium name="The Broad Institute Genomics Platform"/>
            <consortium name="The Broad Institute Genome Sequencing Center for Infectious Disease"/>
            <person name="Wu L."/>
            <person name="Ma J."/>
        </authorList>
    </citation>
    <scope>NUCLEOTIDE SEQUENCE [LARGE SCALE GENOMIC DNA]</scope>
    <source>
        <strain evidence="3">JCM 9651</strain>
    </source>
</reference>
<feature type="compositionally biased region" description="Basic and acidic residues" evidence="1">
    <location>
        <begin position="1"/>
        <end position="11"/>
    </location>
</feature>
<proteinExistence type="predicted"/>
<evidence type="ECO:0000256" key="1">
    <source>
        <dbReference type="SAM" id="MobiDB-lite"/>
    </source>
</evidence>
<dbReference type="Proteomes" id="UP001499990">
    <property type="component" value="Unassembled WGS sequence"/>
</dbReference>
<comment type="caution">
    <text evidence="2">The sequence shown here is derived from an EMBL/GenBank/DDBJ whole genome shotgun (WGS) entry which is preliminary data.</text>
</comment>